<dbReference type="Pfam" id="PF00050">
    <property type="entry name" value="Kazal_1"/>
    <property type="match status" value="2"/>
</dbReference>
<protein>
    <submittedName>
        <fullName evidence="6">Tomoregulin-2</fullName>
    </submittedName>
</protein>
<dbReference type="InterPro" id="IPR002350">
    <property type="entry name" value="Kazal_dom"/>
</dbReference>
<evidence type="ECO:0000259" key="5">
    <source>
        <dbReference type="PROSITE" id="PS51465"/>
    </source>
</evidence>
<dbReference type="Proteomes" id="UP000242188">
    <property type="component" value="Unassembled WGS sequence"/>
</dbReference>
<feature type="domain" description="Kazal-like" evidence="5">
    <location>
        <begin position="28"/>
        <end position="88"/>
    </location>
</feature>
<feature type="chain" id="PRO_5012442589" evidence="4">
    <location>
        <begin position="26"/>
        <end position="180"/>
    </location>
</feature>
<keyword evidence="2" id="KW-0722">Serine protease inhibitor</keyword>
<keyword evidence="7" id="KW-1185">Reference proteome</keyword>
<evidence type="ECO:0000256" key="2">
    <source>
        <dbReference type="ARBA" id="ARBA00022900"/>
    </source>
</evidence>
<evidence type="ECO:0000256" key="1">
    <source>
        <dbReference type="ARBA" id="ARBA00022690"/>
    </source>
</evidence>
<dbReference type="Gene3D" id="3.30.60.30">
    <property type="match status" value="2"/>
</dbReference>
<dbReference type="AlphaFoldDB" id="A0A210Q115"/>
<dbReference type="InterPro" id="IPR036058">
    <property type="entry name" value="Kazal_dom_sf"/>
</dbReference>
<dbReference type="CDD" id="cd00104">
    <property type="entry name" value="KAZAL_FS"/>
    <property type="match status" value="2"/>
</dbReference>
<organism evidence="6 7">
    <name type="scientific">Mizuhopecten yessoensis</name>
    <name type="common">Japanese scallop</name>
    <name type="synonym">Patinopecten yessoensis</name>
    <dbReference type="NCBI Taxonomy" id="6573"/>
    <lineage>
        <taxon>Eukaryota</taxon>
        <taxon>Metazoa</taxon>
        <taxon>Spiralia</taxon>
        <taxon>Lophotrochozoa</taxon>
        <taxon>Mollusca</taxon>
        <taxon>Bivalvia</taxon>
        <taxon>Autobranchia</taxon>
        <taxon>Pteriomorphia</taxon>
        <taxon>Pectinida</taxon>
        <taxon>Pectinoidea</taxon>
        <taxon>Pectinidae</taxon>
        <taxon>Mizuhopecten</taxon>
    </lineage>
</organism>
<gene>
    <name evidence="6" type="ORF">KP79_PYT22396</name>
</gene>
<dbReference type="PANTHER" id="PTHR10913:SF45">
    <property type="entry name" value="FOLLISTATIN, ISOFORM A-RELATED"/>
    <property type="match status" value="1"/>
</dbReference>
<feature type="domain" description="Kazal-like" evidence="5">
    <location>
        <begin position="121"/>
        <end position="176"/>
    </location>
</feature>
<keyword evidence="1" id="KW-0646">Protease inhibitor</keyword>
<accession>A0A210Q115</accession>
<dbReference type="SMART" id="SM00280">
    <property type="entry name" value="KAZAL"/>
    <property type="match status" value="2"/>
</dbReference>
<dbReference type="GO" id="GO:0005576">
    <property type="term" value="C:extracellular region"/>
    <property type="evidence" value="ECO:0007669"/>
    <property type="project" value="TreeGrafter"/>
</dbReference>
<evidence type="ECO:0000256" key="3">
    <source>
        <dbReference type="ARBA" id="ARBA00023157"/>
    </source>
</evidence>
<evidence type="ECO:0000256" key="4">
    <source>
        <dbReference type="SAM" id="SignalP"/>
    </source>
</evidence>
<keyword evidence="3" id="KW-1015">Disulfide bond</keyword>
<feature type="signal peptide" evidence="4">
    <location>
        <begin position="1"/>
        <end position="25"/>
    </location>
</feature>
<evidence type="ECO:0000313" key="7">
    <source>
        <dbReference type="Proteomes" id="UP000242188"/>
    </source>
</evidence>
<evidence type="ECO:0000313" key="6">
    <source>
        <dbReference type="EMBL" id="OWF42443.1"/>
    </source>
</evidence>
<name>A0A210Q115_MIZYE</name>
<dbReference type="SUPFAM" id="SSF100895">
    <property type="entry name" value="Kazal-type serine protease inhibitors"/>
    <property type="match status" value="2"/>
</dbReference>
<dbReference type="OrthoDB" id="6157426at2759"/>
<sequence>MKIDTMGCYVTLFVVLVSAIHVSRGLPAIAAQMCSDVLGLDCSTDYIVHGEEVLCGTDGVTYQNKCFHVQAQCNDVTINKAYDGKCKNDITTNAEITTTALDTTSSKSLEATKTTTKYDFQLNEQFCNSSLDEPCPMVLDPLCGTDFKFYQNVCEFQKVKCVNRDLQLQSLSNCKDGKQR</sequence>
<keyword evidence="4" id="KW-0732">Signal</keyword>
<dbReference type="PROSITE" id="PS51465">
    <property type="entry name" value="KAZAL_2"/>
    <property type="match status" value="2"/>
</dbReference>
<dbReference type="InterPro" id="IPR050653">
    <property type="entry name" value="Prot_Inhib_GrowthFact_Antg"/>
</dbReference>
<proteinExistence type="predicted"/>
<comment type="caution">
    <text evidence="6">The sequence shown here is derived from an EMBL/GenBank/DDBJ whole genome shotgun (WGS) entry which is preliminary data.</text>
</comment>
<dbReference type="EMBL" id="NEDP02005277">
    <property type="protein sequence ID" value="OWF42443.1"/>
    <property type="molecule type" value="Genomic_DNA"/>
</dbReference>
<dbReference type="GO" id="GO:0004867">
    <property type="term" value="F:serine-type endopeptidase inhibitor activity"/>
    <property type="evidence" value="ECO:0007669"/>
    <property type="project" value="UniProtKB-KW"/>
</dbReference>
<reference evidence="6 7" key="1">
    <citation type="journal article" date="2017" name="Nat. Ecol. Evol.">
        <title>Scallop genome provides insights into evolution of bilaterian karyotype and development.</title>
        <authorList>
            <person name="Wang S."/>
            <person name="Zhang J."/>
            <person name="Jiao W."/>
            <person name="Li J."/>
            <person name="Xun X."/>
            <person name="Sun Y."/>
            <person name="Guo X."/>
            <person name="Huan P."/>
            <person name="Dong B."/>
            <person name="Zhang L."/>
            <person name="Hu X."/>
            <person name="Sun X."/>
            <person name="Wang J."/>
            <person name="Zhao C."/>
            <person name="Wang Y."/>
            <person name="Wang D."/>
            <person name="Huang X."/>
            <person name="Wang R."/>
            <person name="Lv J."/>
            <person name="Li Y."/>
            <person name="Zhang Z."/>
            <person name="Liu B."/>
            <person name="Lu W."/>
            <person name="Hui Y."/>
            <person name="Liang J."/>
            <person name="Zhou Z."/>
            <person name="Hou R."/>
            <person name="Li X."/>
            <person name="Liu Y."/>
            <person name="Li H."/>
            <person name="Ning X."/>
            <person name="Lin Y."/>
            <person name="Zhao L."/>
            <person name="Xing Q."/>
            <person name="Dou J."/>
            <person name="Li Y."/>
            <person name="Mao J."/>
            <person name="Guo H."/>
            <person name="Dou H."/>
            <person name="Li T."/>
            <person name="Mu C."/>
            <person name="Jiang W."/>
            <person name="Fu Q."/>
            <person name="Fu X."/>
            <person name="Miao Y."/>
            <person name="Liu J."/>
            <person name="Yu Q."/>
            <person name="Li R."/>
            <person name="Liao H."/>
            <person name="Li X."/>
            <person name="Kong Y."/>
            <person name="Jiang Z."/>
            <person name="Chourrout D."/>
            <person name="Li R."/>
            <person name="Bao Z."/>
        </authorList>
    </citation>
    <scope>NUCLEOTIDE SEQUENCE [LARGE SCALE GENOMIC DNA]</scope>
    <source>
        <strain evidence="6 7">PY_sf001</strain>
    </source>
</reference>
<dbReference type="PANTHER" id="PTHR10913">
    <property type="entry name" value="FOLLISTATIN-RELATED"/>
    <property type="match status" value="1"/>
</dbReference>